<feature type="region of interest" description="Disordered" evidence="6">
    <location>
        <begin position="876"/>
        <end position="910"/>
    </location>
</feature>
<name>A0A9P3H5E2_9FUNG</name>
<feature type="compositionally biased region" description="Polar residues" evidence="6">
    <location>
        <begin position="542"/>
        <end position="552"/>
    </location>
</feature>
<dbReference type="SUPFAM" id="SSF56300">
    <property type="entry name" value="Metallo-dependent phosphatases"/>
    <property type="match status" value="1"/>
</dbReference>
<keyword evidence="4 7" id="KW-0472">Membrane</keyword>
<feature type="region of interest" description="Disordered" evidence="6">
    <location>
        <begin position="217"/>
        <end position="249"/>
    </location>
</feature>
<feature type="compositionally biased region" description="Low complexity" evidence="6">
    <location>
        <begin position="70"/>
        <end position="83"/>
    </location>
</feature>
<feature type="compositionally biased region" description="Basic and acidic residues" evidence="6">
    <location>
        <begin position="483"/>
        <end position="494"/>
    </location>
</feature>
<protein>
    <submittedName>
        <fullName evidence="9">Ethanolamine phosphate phosphodiesterase</fullName>
    </submittedName>
</protein>
<dbReference type="PROSITE" id="PS50103">
    <property type="entry name" value="ZF_C3H1"/>
    <property type="match status" value="1"/>
</dbReference>
<evidence type="ECO:0000313" key="9">
    <source>
        <dbReference type="EMBL" id="GJJ70354.1"/>
    </source>
</evidence>
<dbReference type="InterPro" id="IPR033308">
    <property type="entry name" value="PGAP5/Cdc1/Ted1"/>
</dbReference>
<keyword evidence="1 5" id="KW-0479">Metal-binding</keyword>
<evidence type="ECO:0000256" key="1">
    <source>
        <dbReference type="ARBA" id="ARBA00022723"/>
    </source>
</evidence>
<feature type="region of interest" description="Disordered" evidence="6">
    <location>
        <begin position="793"/>
        <end position="814"/>
    </location>
</feature>
<keyword evidence="10" id="KW-1185">Reference proteome</keyword>
<feature type="region of interest" description="Disordered" evidence="6">
    <location>
        <begin position="1"/>
        <end position="22"/>
    </location>
</feature>
<dbReference type="InterPro" id="IPR029052">
    <property type="entry name" value="Metallo-depent_PP-like"/>
</dbReference>
<proteinExistence type="predicted"/>
<feature type="region of interest" description="Disordered" evidence="6">
    <location>
        <begin position="305"/>
        <end position="332"/>
    </location>
</feature>
<dbReference type="InterPro" id="IPR000571">
    <property type="entry name" value="Znf_CCCH"/>
</dbReference>
<accession>A0A9P3H5E2</accession>
<sequence length="1072" mass="121840">MTTTTTTIMAAHPQKRHSSYTQNQQMDPWQDLVAFTYNNNNYQAHRSTLSFSNASNHYSKRTSPPHSIHRSNSTTSNTSTISSCSTFVSTSTTTNSTINGSSSSGSSHTRGSSHANGNLYKTEFCTKFRESGSCPFGDKCQFVHHDTELQRRSRALTYKTRHCWSGSDCAYQRNHGRCIYLHGNETAEMFDQQRGVSFAKTSNKGRNMSSYYEEIEGEESPRWSGPVPEPQESQHRSIFRRTSSNSSPMIESVSAMNSAVAASTASTPISNSDRSYSIASDHSTSCSAPLLYNPIDYINQHQEQPFDFQPSSSGSTTAMKDGRQQRRKTLLHHQHPQPVQIRLWRLLWFVTLVLGEHGFYWVMIDRCSWPENQSWDASESSLKDRYRIVIIADPQLTDWFSYKQSGIGLWLTEFYTDLFMRRSFRRLHAKFQPDAVLYLGDLLDGGRETMDRERFDRNRDRFLERVFDTTRSGWNLQPVVMDQEDRRQGSKDGDNDNDNNTDEKEGEWEWKENEKRLCDESEKDLQTGAEGGSSGERENNVEDTPNGMQGDTNLVADNSNKNNNSDARASRGREKEINISGRYSQLLQVPLNADERSLIRSEGKSVRLYVAGNHDYGFGNTIIRQAVKRYKREFGSVNYEIQVGNHTIVVLDTLALSSNITSIRDEAQEFLTRIAKEEPTSPRILFTHVPLFRMDSTFCGERREADNSIVDDYGEQYQNLVNSTLTKDVLRSIRPDVVFSGDDHDWCEIAHDLDQRLTPEVTLPTFSFAQGIKQPGFVLLTLYNPEEITKNLAPMVSDPDKGHGAAGSPSADRRMDVATVSDRTTFAYDECLLPKQLSIYDFYTALFLLTAGWLMILRMRWMRHLRRSSADPVLIQWRQQPVGSPLAGSKDDDGGPKEEEDDDEPCDEDSTVPMVLDQATQGTTTATRLSPLQEPQWSRKQYPLTSEQGFSELCHAENSNQEKYKTTFKTTIPFSPSLRRSLSPHSPISPISPLVGNHNTGGKKKRRGGPSGYSVIKGVRQGDLEMVVGWCRDRILRPVGSRLFWRMVLWDLWSIFRYVLPFYAVLLIVSLT</sequence>
<dbReference type="Gene3D" id="3.60.21.10">
    <property type="match status" value="1"/>
</dbReference>
<dbReference type="SUPFAM" id="SSF90229">
    <property type="entry name" value="CCCH zinc finger"/>
    <property type="match status" value="1"/>
</dbReference>
<evidence type="ECO:0000256" key="2">
    <source>
        <dbReference type="ARBA" id="ARBA00022771"/>
    </source>
</evidence>
<evidence type="ECO:0000313" key="10">
    <source>
        <dbReference type="Proteomes" id="UP000827284"/>
    </source>
</evidence>
<feature type="compositionally biased region" description="Low complexity" evidence="6">
    <location>
        <begin position="984"/>
        <end position="994"/>
    </location>
</feature>
<dbReference type="PANTHER" id="PTHR13315">
    <property type="entry name" value="METALLO PHOSPHOESTERASE RELATED"/>
    <property type="match status" value="1"/>
</dbReference>
<evidence type="ECO:0000256" key="6">
    <source>
        <dbReference type="SAM" id="MobiDB-lite"/>
    </source>
</evidence>
<dbReference type="Proteomes" id="UP000827284">
    <property type="component" value="Unassembled WGS sequence"/>
</dbReference>
<feature type="zinc finger region" description="C3H1-type" evidence="5">
    <location>
        <begin position="119"/>
        <end position="148"/>
    </location>
</feature>
<dbReference type="GO" id="GO:0008270">
    <property type="term" value="F:zinc ion binding"/>
    <property type="evidence" value="ECO:0007669"/>
    <property type="project" value="UniProtKB-KW"/>
</dbReference>
<gene>
    <name evidence="9" type="ORF">EMPS_02703</name>
</gene>
<feature type="region of interest" description="Disordered" evidence="6">
    <location>
        <begin position="477"/>
        <end position="574"/>
    </location>
</feature>
<dbReference type="GO" id="GO:0005783">
    <property type="term" value="C:endoplasmic reticulum"/>
    <property type="evidence" value="ECO:0007669"/>
    <property type="project" value="TreeGrafter"/>
</dbReference>
<evidence type="ECO:0000256" key="3">
    <source>
        <dbReference type="ARBA" id="ARBA00022833"/>
    </source>
</evidence>
<organism evidence="9 10">
    <name type="scientific">Entomortierella parvispora</name>
    <dbReference type="NCBI Taxonomy" id="205924"/>
    <lineage>
        <taxon>Eukaryota</taxon>
        <taxon>Fungi</taxon>
        <taxon>Fungi incertae sedis</taxon>
        <taxon>Mucoromycota</taxon>
        <taxon>Mortierellomycotina</taxon>
        <taxon>Mortierellomycetes</taxon>
        <taxon>Mortierellales</taxon>
        <taxon>Mortierellaceae</taxon>
        <taxon>Entomortierella</taxon>
    </lineage>
</organism>
<keyword evidence="2 5" id="KW-0863">Zinc-finger</keyword>
<dbReference type="PANTHER" id="PTHR13315:SF4">
    <property type="entry name" value="METALLOPHOSPHOESTERASE, ISOFORM E"/>
    <property type="match status" value="1"/>
</dbReference>
<evidence type="ECO:0000256" key="4">
    <source>
        <dbReference type="ARBA" id="ARBA00023136"/>
    </source>
</evidence>
<dbReference type="GO" id="GO:0016020">
    <property type="term" value="C:membrane"/>
    <property type="evidence" value="ECO:0007669"/>
    <property type="project" value="GOC"/>
</dbReference>
<dbReference type="Gene3D" id="4.10.1000.10">
    <property type="entry name" value="Zinc finger, CCCH-type"/>
    <property type="match status" value="1"/>
</dbReference>
<reference evidence="9" key="1">
    <citation type="submission" date="2021-11" db="EMBL/GenBank/DDBJ databases">
        <authorList>
            <person name="Herlambang A."/>
            <person name="Guo Y."/>
            <person name="Takashima Y."/>
            <person name="Nishizawa T."/>
        </authorList>
    </citation>
    <scope>NUCLEOTIDE SEQUENCE</scope>
    <source>
        <strain evidence="9">E1425</strain>
    </source>
</reference>
<dbReference type="Pfam" id="PF00642">
    <property type="entry name" value="zf-CCCH"/>
    <property type="match status" value="1"/>
</dbReference>
<feature type="domain" description="C3H1-type" evidence="8">
    <location>
        <begin position="119"/>
        <end position="148"/>
    </location>
</feature>
<dbReference type="SMART" id="SM00356">
    <property type="entry name" value="ZnF_C3H1"/>
    <property type="match status" value="1"/>
</dbReference>
<reference evidence="9" key="2">
    <citation type="journal article" date="2022" name="Microbiol. Resour. Announc.">
        <title>Whole-Genome Sequence of Entomortierella parvispora E1425, a Mucoromycotan Fungus Associated with Burkholderiaceae-Related Endosymbiotic Bacteria.</title>
        <authorList>
            <person name="Herlambang A."/>
            <person name="Guo Y."/>
            <person name="Takashima Y."/>
            <person name="Narisawa K."/>
            <person name="Ohta H."/>
            <person name="Nishizawa T."/>
        </authorList>
    </citation>
    <scope>NUCLEOTIDE SEQUENCE</scope>
    <source>
        <strain evidence="9">E1425</strain>
    </source>
</reference>
<feature type="compositionally biased region" description="Polar residues" evidence="6">
    <location>
        <begin position="305"/>
        <end position="318"/>
    </location>
</feature>
<dbReference type="OrthoDB" id="5977743at2759"/>
<feature type="compositionally biased region" description="Polar residues" evidence="6">
    <location>
        <begin position="240"/>
        <end position="249"/>
    </location>
</feature>
<dbReference type="AlphaFoldDB" id="A0A9P3H5E2"/>
<evidence type="ECO:0000256" key="7">
    <source>
        <dbReference type="SAM" id="Phobius"/>
    </source>
</evidence>
<feature type="transmembrane region" description="Helical" evidence="7">
    <location>
        <begin position="837"/>
        <end position="857"/>
    </location>
</feature>
<evidence type="ECO:0000256" key="5">
    <source>
        <dbReference type="PROSITE-ProRule" id="PRU00723"/>
    </source>
</evidence>
<feature type="compositionally biased region" description="Basic and acidic residues" evidence="6">
    <location>
        <begin position="501"/>
        <end position="525"/>
    </location>
</feature>
<feature type="compositionally biased region" description="Low complexity" evidence="6">
    <location>
        <begin position="95"/>
        <end position="113"/>
    </location>
</feature>
<feature type="transmembrane region" description="Helical" evidence="7">
    <location>
        <begin position="1043"/>
        <end position="1069"/>
    </location>
</feature>
<feature type="region of interest" description="Disordered" evidence="6">
    <location>
        <begin position="95"/>
        <end position="114"/>
    </location>
</feature>
<dbReference type="InterPro" id="IPR036855">
    <property type="entry name" value="Znf_CCCH_sf"/>
</dbReference>
<keyword evidence="7" id="KW-0812">Transmembrane</keyword>
<feature type="region of interest" description="Disordered" evidence="6">
    <location>
        <begin position="984"/>
        <end position="1013"/>
    </location>
</feature>
<feature type="compositionally biased region" description="Low complexity" evidence="6">
    <location>
        <begin position="556"/>
        <end position="567"/>
    </location>
</feature>
<keyword evidence="3 5" id="KW-0862">Zinc</keyword>
<feature type="region of interest" description="Disordered" evidence="6">
    <location>
        <begin position="920"/>
        <end position="939"/>
    </location>
</feature>
<keyword evidence="7" id="KW-1133">Transmembrane helix</keyword>
<dbReference type="GO" id="GO:0006506">
    <property type="term" value="P:GPI anchor biosynthetic process"/>
    <property type="evidence" value="ECO:0007669"/>
    <property type="project" value="InterPro"/>
</dbReference>
<feature type="compositionally biased region" description="Polar residues" evidence="6">
    <location>
        <begin position="55"/>
        <end position="65"/>
    </location>
</feature>
<comment type="caution">
    <text evidence="9">The sequence shown here is derived from an EMBL/GenBank/DDBJ whole genome shotgun (WGS) entry which is preliminary data.</text>
</comment>
<feature type="region of interest" description="Disordered" evidence="6">
    <location>
        <begin position="55"/>
        <end position="83"/>
    </location>
</feature>
<evidence type="ECO:0000259" key="8">
    <source>
        <dbReference type="PROSITE" id="PS50103"/>
    </source>
</evidence>
<feature type="compositionally biased region" description="Acidic residues" evidence="6">
    <location>
        <begin position="898"/>
        <end position="910"/>
    </location>
</feature>
<dbReference type="EMBL" id="BQFW01000004">
    <property type="protein sequence ID" value="GJJ70354.1"/>
    <property type="molecule type" value="Genomic_DNA"/>
</dbReference>